<evidence type="ECO:0000313" key="2">
    <source>
        <dbReference type="EMBL" id="TKS77478.1"/>
    </source>
</evidence>
<dbReference type="Proteomes" id="UP000298787">
    <property type="component" value="Chromosome 10"/>
</dbReference>
<dbReference type="EMBL" id="CM014087">
    <property type="protein sequence ID" value="TKS77478.1"/>
    <property type="molecule type" value="Genomic_DNA"/>
</dbReference>
<organism evidence="2 3">
    <name type="scientific">Collichthys lucidus</name>
    <name type="common">Big head croaker</name>
    <name type="synonym">Sciaena lucida</name>
    <dbReference type="NCBI Taxonomy" id="240159"/>
    <lineage>
        <taxon>Eukaryota</taxon>
        <taxon>Metazoa</taxon>
        <taxon>Chordata</taxon>
        <taxon>Craniata</taxon>
        <taxon>Vertebrata</taxon>
        <taxon>Euteleostomi</taxon>
        <taxon>Actinopterygii</taxon>
        <taxon>Neopterygii</taxon>
        <taxon>Teleostei</taxon>
        <taxon>Neoteleostei</taxon>
        <taxon>Acanthomorphata</taxon>
        <taxon>Eupercaria</taxon>
        <taxon>Sciaenidae</taxon>
        <taxon>Collichthys</taxon>
    </lineage>
</organism>
<feature type="region of interest" description="Disordered" evidence="1">
    <location>
        <begin position="42"/>
        <end position="66"/>
    </location>
</feature>
<reference evidence="2 3" key="1">
    <citation type="submission" date="2019-01" db="EMBL/GenBank/DDBJ databases">
        <title>Genome Assembly of Collichthys lucidus.</title>
        <authorList>
            <person name="Cai M."/>
            <person name="Xiao S."/>
        </authorList>
    </citation>
    <scope>NUCLEOTIDE SEQUENCE [LARGE SCALE GENOMIC DNA]</scope>
    <source>
        <strain evidence="2">JT15FE1705JMU</strain>
        <tissue evidence="2">Muscle</tissue>
    </source>
</reference>
<gene>
    <name evidence="2" type="ORF">D9C73_011569</name>
</gene>
<evidence type="ECO:0000256" key="1">
    <source>
        <dbReference type="SAM" id="MobiDB-lite"/>
    </source>
</evidence>
<evidence type="ECO:0000313" key="3">
    <source>
        <dbReference type="Proteomes" id="UP000298787"/>
    </source>
</evidence>
<protein>
    <submittedName>
        <fullName evidence="2">Uncharacterized protein</fullName>
    </submittedName>
</protein>
<dbReference type="AlphaFoldDB" id="A0A4U5US42"/>
<sequence>MATTHIYNKLQDTSIYINLSSQNLHSAIAALKQEAKPLTTLNIKGFGDTKRGSKRQGNRQETRQRW</sequence>
<accession>A0A4U5US42</accession>
<proteinExistence type="predicted"/>
<keyword evidence="3" id="KW-1185">Reference proteome</keyword>
<name>A0A4U5US42_COLLU</name>